<proteinExistence type="predicted"/>
<dbReference type="EMBL" id="KV428156">
    <property type="protein sequence ID" value="KZT35010.1"/>
    <property type="molecule type" value="Genomic_DNA"/>
</dbReference>
<organism evidence="1 2">
    <name type="scientific">Sistotremastrum suecicum HHB10207 ss-3</name>
    <dbReference type="NCBI Taxonomy" id="1314776"/>
    <lineage>
        <taxon>Eukaryota</taxon>
        <taxon>Fungi</taxon>
        <taxon>Dikarya</taxon>
        <taxon>Basidiomycota</taxon>
        <taxon>Agaricomycotina</taxon>
        <taxon>Agaricomycetes</taxon>
        <taxon>Sistotremastrales</taxon>
        <taxon>Sistotremastraceae</taxon>
        <taxon>Sistotremastrum</taxon>
    </lineage>
</organism>
<gene>
    <name evidence="1" type="ORF">SISSUDRAFT_1052005</name>
</gene>
<evidence type="ECO:0000313" key="1">
    <source>
        <dbReference type="EMBL" id="KZT35010.1"/>
    </source>
</evidence>
<keyword evidence="2" id="KW-1185">Reference proteome</keyword>
<protein>
    <submittedName>
        <fullName evidence="1">Uncharacterized protein</fullName>
    </submittedName>
</protein>
<name>A0A166A6J7_9AGAM</name>
<dbReference type="Proteomes" id="UP000076798">
    <property type="component" value="Unassembled WGS sequence"/>
</dbReference>
<evidence type="ECO:0000313" key="2">
    <source>
        <dbReference type="Proteomes" id="UP000076798"/>
    </source>
</evidence>
<accession>A0A166A6J7</accession>
<dbReference type="AlphaFoldDB" id="A0A166A6J7"/>
<sequence>MDSRTLAPRFASALGVVITQITYVWVDMDDRANYDSCTQTHTGPWIIAPIHAKISQISHSYLSLDCWLTEALSIDVITWNLRLTCSTCLFPYFARAIDFMS</sequence>
<reference evidence="1 2" key="1">
    <citation type="journal article" date="2016" name="Mol. Biol. Evol.">
        <title>Comparative Genomics of Early-Diverging Mushroom-Forming Fungi Provides Insights into the Origins of Lignocellulose Decay Capabilities.</title>
        <authorList>
            <person name="Nagy L.G."/>
            <person name="Riley R."/>
            <person name="Tritt A."/>
            <person name="Adam C."/>
            <person name="Daum C."/>
            <person name="Floudas D."/>
            <person name="Sun H."/>
            <person name="Yadav J.S."/>
            <person name="Pangilinan J."/>
            <person name="Larsson K.H."/>
            <person name="Matsuura K."/>
            <person name="Barry K."/>
            <person name="Labutti K."/>
            <person name="Kuo R."/>
            <person name="Ohm R.A."/>
            <person name="Bhattacharya S.S."/>
            <person name="Shirouzu T."/>
            <person name="Yoshinaga Y."/>
            <person name="Martin F.M."/>
            <person name="Grigoriev I.V."/>
            <person name="Hibbett D.S."/>
        </authorList>
    </citation>
    <scope>NUCLEOTIDE SEQUENCE [LARGE SCALE GENOMIC DNA]</scope>
    <source>
        <strain evidence="1 2">HHB10207 ss-3</strain>
    </source>
</reference>